<feature type="transmembrane region" description="Helical" evidence="6">
    <location>
        <begin position="303"/>
        <end position="326"/>
    </location>
</feature>
<feature type="transmembrane region" description="Helical" evidence="6">
    <location>
        <begin position="593"/>
        <end position="614"/>
    </location>
</feature>
<dbReference type="AlphaFoldDB" id="A0A7X6R477"/>
<feature type="transmembrane region" description="Helical" evidence="6">
    <location>
        <begin position="374"/>
        <end position="396"/>
    </location>
</feature>
<dbReference type="PROSITE" id="PS51257">
    <property type="entry name" value="PROKAR_LIPOPROTEIN"/>
    <property type="match status" value="1"/>
</dbReference>
<dbReference type="RefSeq" id="WP_062966911.1">
    <property type="nucleotide sequence ID" value="NZ_JAAXOS010000008.1"/>
</dbReference>
<feature type="domain" description="SSD" evidence="7">
    <location>
        <begin position="196"/>
        <end position="328"/>
    </location>
</feature>
<feature type="transmembrane region" description="Helical" evidence="6">
    <location>
        <begin position="671"/>
        <end position="694"/>
    </location>
</feature>
<dbReference type="GO" id="GO:0005886">
    <property type="term" value="C:plasma membrane"/>
    <property type="evidence" value="ECO:0007669"/>
    <property type="project" value="UniProtKB-SubCell"/>
</dbReference>
<reference evidence="8 9" key="1">
    <citation type="submission" date="2020-04" db="EMBL/GenBank/DDBJ databases">
        <title>MicrobeNet Type strains.</title>
        <authorList>
            <person name="Nicholson A.C."/>
        </authorList>
    </citation>
    <scope>NUCLEOTIDE SEQUENCE [LARGE SCALE GENOMIC DNA]</scope>
    <source>
        <strain evidence="8 9">DSM 44956</strain>
    </source>
</reference>
<dbReference type="SUPFAM" id="SSF82866">
    <property type="entry name" value="Multidrug efflux transporter AcrB transmembrane domain"/>
    <property type="match status" value="2"/>
</dbReference>
<dbReference type="PANTHER" id="PTHR33406:SF13">
    <property type="entry name" value="MEMBRANE PROTEIN YDFJ"/>
    <property type="match status" value="1"/>
</dbReference>
<comment type="caution">
    <text evidence="8">The sequence shown here is derived from an EMBL/GenBank/DDBJ whole genome shotgun (WGS) entry which is preliminary data.</text>
</comment>
<keyword evidence="3 6" id="KW-0812">Transmembrane</keyword>
<protein>
    <submittedName>
        <fullName evidence="8">MMPL family transporter</fullName>
    </submittedName>
</protein>
<accession>A0A7X6R477</accession>
<name>A0A7X6R477_9NOCA</name>
<feature type="transmembrane region" description="Helical" evidence="6">
    <location>
        <begin position="179"/>
        <end position="199"/>
    </location>
</feature>
<evidence type="ECO:0000256" key="3">
    <source>
        <dbReference type="ARBA" id="ARBA00022692"/>
    </source>
</evidence>
<evidence type="ECO:0000259" key="7">
    <source>
        <dbReference type="PROSITE" id="PS50156"/>
    </source>
</evidence>
<evidence type="ECO:0000256" key="5">
    <source>
        <dbReference type="ARBA" id="ARBA00023136"/>
    </source>
</evidence>
<feature type="transmembrane region" description="Helical" evidence="6">
    <location>
        <begin position="641"/>
        <end position="659"/>
    </location>
</feature>
<comment type="subcellular location">
    <subcellularLocation>
        <location evidence="1">Cell membrane</location>
        <topology evidence="1">Multi-pass membrane protein</topology>
    </subcellularLocation>
</comment>
<feature type="transmembrane region" description="Helical" evidence="6">
    <location>
        <begin position="206"/>
        <end position="224"/>
    </location>
</feature>
<dbReference type="Proteomes" id="UP000540698">
    <property type="component" value="Unassembled WGS sequence"/>
</dbReference>
<gene>
    <name evidence="8" type="ORF">HGB38_18080</name>
</gene>
<proteinExistence type="predicted"/>
<evidence type="ECO:0000256" key="6">
    <source>
        <dbReference type="SAM" id="Phobius"/>
    </source>
</evidence>
<evidence type="ECO:0000256" key="1">
    <source>
        <dbReference type="ARBA" id="ARBA00004651"/>
    </source>
</evidence>
<organism evidence="8 9">
    <name type="scientific">Nocardia gamkensis</name>
    <dbReference type="NCBI Taxonomy" id="352869"/>
    <lineage>
        <taxon>Bacteria</taxon>
        <taxon>Bacillati</taxon>
        <taxon>Actinomycetota</taxon>
        <taxon>Actinomycetes</taxon>
        <taxon>Mycobacteriales</taxon>
        <taxon>Nocardiaceae</taxon>
        <taxon>Nocardia</taxon>
    </lineage>
</organism>
<keyword evidence="5 6" id="KW-0472">Membrane</keyword>
<evidence type="ECO:0000313" key="9">
    <source>
        <dbReference type="Proteomes" id="UP000540698"/>
    </source>
</evidence>
<keyword evidence="2" id="KW-1003">Cell membrane</keyword>
<dbReference type="PANTHER" id="PTHR33406">
    <property type="entry name" value="MEMBRANE PROTEIN MJ1562-RELATED"/>
    <property type="match status" value="1"/>
</dbReference>
<feature type="transmembrane region" description="Helical" evidence="6">
    <location>
        <begin position="230"/>
        <end position="250"/>
    </location>
</feature>
<dbReference type="InterPro" id="IPR000731">
    <property type="entry name" value="SSD"/>
</dbReference>
<keyword evidence="9" id="KW-1185">Reference proteome</keyword>
<dbReference type="InterPro" id="IPR050545">
    <property type="entry name" value="Mycobact_MmpL"/>
</dbReference>
<dbReference type="PROSITE" id="PS50156">
    <property type="entry name" value="SSD"/>
    <property type="match status" value="1"/>
</dbReference>
<evidence type="ECO:0000256" key="2">
    <source>
        <dbReference type="ARBA" id="ARBA00022475"/>
    </source>
</evidence>
<dbReference type="InterPro" id="IPR004869">
    <property type="entry name" value="MMPL_dom"/>
</dbReference>
<evidence type="ECO:0000313" key="8">
    <source>
        <dbReference type="EMBL" id="NKY28118.1"/>
    </source>
</evidence>
<evidence type="ECO:0000256" key="4">
    <source>
        <dbReference type="ARBA" id="ARBA00022989"/>
    </source>
</evidence>
<dbReference type="Gene3D" id="1.20.1640.10">
    <property type="entry name" value="Multidrug efflux transporter AcrB transmembrane domain"/>
    <property type="match status" value="2"/>
</dbReference>
<feature type="transmembrane region" description="Helical" evidence="6">
    <location>
        <begin position="271"/>
        <end position="297"/>
    </location>
</feature>
<dbReference type="EMBL" id="JAAXOS010000008">
    <property type="protein sequence ID" value="NKY28118.1"/>
    <property type="molecule type" value="Genomic_DNA"/>
</dbReference>
<feature type="transmembrane region" description="Helical" evidence="6">
    <location>
        <begin position="526"/>
        <end position="546"/>
    </location>
</feature>
<sequence length="733" mass="76998">MSRYLFALGRTVARLRWWVLAVWLVLLACAIGFAAVSGGKTTDNFTIPNTESQDAVSLLKQRMPAYSGAQMQVVFATPGLAEVTDSQASAQIQQVMAGLRGLSQVATVVDPFEAKTISPDQRVALGSVQFSEPVGEVTEETLDEVDHLAAPAREAGLEVEFSGAVYPGFTAEVPETPEILGIAAAFVVLLITFGAVVAAGLPIVTALVGVAIGLTGILGVAAFVDVPAAATSLALMLGLSCGIDYALFILSRHRHNIVLGLAAEESIPLAVGTAGSSVVFAAVTVIIALCGLAVAGIPFLTVMGLTAAGAVLVAMLVALTLLPALLGFAGDTVARFVSPPLHPGRAEEVARIAAYEPERTMGHSWGRFVTRYRLPLLVLGIAALIVLAIPVTRIHLGLPSGESQPESSTAHKAYDLVSRSFGPGFNGPLLMVTDLSRATTPDAAQTLTDRLRAEPDVAAVQPAGSGDGLVLIQVVPTTGPDDEATAQLVTRLRDNRDRIEANTGATFLIGGTTAANIDTSNRLAEALPIFLLVVVGLALVLLTIAFRTVLVPLSSIVGFILSVFAALGVQVAVFQWGWGAELFGVTKAQTLSFLPIIILAIIFGLSSDYQIFVVSRIKEEYSRTEDATGSVQNGVAQSARVVSAAALIMFSVFVAFTWVDNPVVKPLALTLAIGVLLDAFVVRLTLVPAVMALIGERMWYHPRWFGRYVPDLDIEGTELDKEFTASAVRGDSG</sequence>
<feature type="transmembrane region" description="Helical" evidence="6">
    <location>
        <begin position="553"/>
        <end position="573"/>
    </location>
</feature>
<dbReference type="Pfam" id="PF03176">
    <property type="entry name" value="MMPL"/>
    <property type="match status" value="2"/>
</dbReference>
<keyword evidence="4 6" id="KW-1133">Transmembrane helix</keyword>